<evidence type="ECO:0000313" key="3">
    <source>
        <dbReference type="EMBL" id="KOC65290.1"/>
    </source>
</evidence>
<evidence type="ECO:0000256" key="2">
    <source>
        <dbReference type="SAM" id="MobiDB-lite"/>
    </source>
</evidence>
<dbReference type="EMBL" id="KQ414663">
    <property type="protein sequence ID" value="KOC65290.1"/>
    <property type="molecule type" value="Genomic_DNA"/>
</dbReference>
<proteinExistence type="predicted"/>
<dbReference type="OrthoDB" id="2152435at2759"/>
<feature type="region of interest" description="Disordered" evidence="2">
    <location>
        <begin position="147"/>
        <end position="171"/>
    </location>
</feature>
<dbReference type="STRING" id="597456.A0A0L7R331"/>
<protein>
    <recommendedName>
        <fullName evidence="5">Coiled-coil domain-containing protein 112</fullName>
    </recommendedName>
</protein>
<keyword evidence="4" id="KW-1185">Reference proteome</keyword>
<evidence type="ECO:0000256" key="1">
    <source>
        <dbReference type="SAM" id="Coils"/>
    </source>
</evidence>
<organism evidence="3 4">
    <name type="scientific">Habropoda laboriosa</name>
    <dbReference type="NCBI Taxonomy" id="597456"/>
    <lineage>
        <taxon>Eukaryota</taxon>
        <taxon>Metazoa</taxon>
        <taxon>Ecdysozoa</taxon>
        <taxon>Arthropoda</taxon>
        <taxon>Hexapoda</taxon>
        <taxon>Insecta</taxon>
        <taxon>Pterygota</taxon>
        <taxon>Neoptera</taxon>
        <taxon>Endopterygota</taxon>
        <taxon>Hymenoptera</taxon>
        <taxon>Apocrita</taxon>
        <taxon>Aculeata</taxon>
        <taxon>Apoidea</taxon>
        <taxon>Anthophila</taxon>
        <taxon>Apidae</taxon>
        <taxon>Habropoda</taxon>
    </lineage>
</organism>
<dbReference type="AlphaFoldDB" id="A0A0L7R331"/>
<evidence type="ECO:0008006" key="5">
    <source>
        <dbReference type="Google" id="ProtNLM"/>
    </source>
</evidence>
<evidence type="ECO:0000313" key="4">
    <source>
        <dbReference type="Proteomes" id="UP000053825"/>
    </source>
</evidence>
<name>A0A0L7R331_9HYME</name>
<gene>
    <name evidence="3" type="ORF">WH47_09869</name>
</gene>
<sequence>MQDFEKFCPIQTLMQEKDNLNTELQEFTSNLTKFENAQKNATLSSLTCQTKIENKKKKVEYQDVDDFHALVVATDLSAETIINHETWYKHYQSLREKQKAAVKEWRQLKELEKKKNIDEMDKEVENCHEEDCPIEIEEEKKIDILKKSKTSRAESRSTNSSADSNKSEKKELIKKWKMEKENKHSMDEEQVKMQMKLKKEIEENRKKVRREKIQKALEEYKKKKSLENTLKEQNEHLREKYKYDATLLKAFRKQDEEFTQKRKDLISRKKNRSKSETVDMKRVELAETRDYSTLLNTTKVWREKCRSEDLTKHINEFHYIKDIPRT</sequence>
<keyword evidence="1" id="KW-0175">Coiled coil</keyword>
<dbReference type="Proteomes" id="UP000053825">
    <property type="component" value="Unassembled WGS sequence"/>
</dbReference>
<reference evidence="3 4" key="1">
    <citation type="submission" date="2015-07" db="EMBL/GenBank/DDBJ databases">
        <title>The genome of Habropoda laboriosa.</title>
        <authorList>
            <person name="Pan H."/>
            <person name="Kapheim K."/>
        </authorList>
    </citation>
    <scope>NUCLEOTIDE SEQUENCE [LARGE SCALE GENOMIC DNA]</scope>
    <source>
        <strain evidence="3">0110345459</strain>
    </source>
</reference>
<feature type="coiled-coil region" evidence="1">
    <location>
        <begin position="10"/>
        <end position="37"/>
    </location>
</feature>
<feature type="coiled-coil region" evidence="1">
    <location>
        <begin position="191"/>
        <end position="240"/>
    </location>
</feature>
<accession>A0A0L7R331</accession>